<sequence length="45" mass="4961">MGLHDKKLEQGECPYCEGKGYHQPPLTVTETCPDCHGTGEKRQAS</sequence>
<evidence type="ECO:0008006" key="3">
    <source>
        <dbReference type="Google" id="ProtNLM"/>
    </source>
</evidence>
<gene>
    <name evidence="1" type="ordered locus">Bsel_1182</name>
</gene>
<dbReference type="KEGG" id="bse:Bsel_1182"/>
<evidence type="ECO:0000313" key="1">
    <source>
        <dbReference type="EMBL" id="ADH98695.1"/>
    </source>
</evidence>
<dbReference type="Pfam" id="PF17302">
    <property type="entry name" value="DUF5351"/>
    <property type="match status" value="1"/>
</dbReference>
<dbReference type="AlphaFoldDB" id="D6Y191"/>
<dbReference type="SUPFAM" id="SSF57938">
    <property type="entry name" value="DnaJ/Hsp40 cysteine-rich domain"/>
    <property type="match status" value="1"/>
</dbReference>
<proteinExistence type="predicted"/>
<reference evidence="1" key="1">
    <citation type="submission" date="2009-10" db="EMBL/GenBank/DDBJ databases">
        <title>Complete sequence of Bacillus selenitireducens MLS10.</title>
        <authorList>
            <consortium name="US DOE Joint Genome Institute"/>
            <person name="Lucas S."/>
            <person name="Copeland A."/>
            <person name="Lapidus A."/>
            <person name="Glavina del Rio T."/>
            <person name="Dalin E."/>
            <person name="Tice H."/>
            <person name="Bruce D."/>
            <person name="Goodwin L."/>
            <person name="Pitluck S."/>
            <person name="Sims D."/>
            <person name="Brettin T."/>
            <person name="Detter J.C."/>
            <person name="Han C."/>
            <person name="Larimer F."/>
            <person name="Land M."/>
            <person name="Hauser L."/>
            <person name="Kyrpides N."/>
            <person name="Ovchinnikova G."/>
            <person name="Stolz J."/>
        </authorList>
    </citation>
    <scope>NUCLEOTIDE SEQUENCE [LARGE SCALE GENOMIC DNA]</scope>
    <source>
        <strain evidence="1">MLS10</strain>
    </source>
</reference>
<dbReference type="RefSeq" id="WP_013172119.1">
    <property type="nucleotide sequence ID" value="NC_014219.1"/>
</dbReference>
<name>D6Y191_BACIE</name>
<dbReference type="InterPro" id="IPR036410">
    <property type="entry name" value="HSP_DnaJ_Cys-rich_dom_sf"/>
</dbReference>
<protein>
    <recommendedName>
        <fullName evidence="3">Chaperone protein DnaJ</fullName>
    </recommendedName>
</protein>
<keyword evidence="2" id="KW-1185">Reference proteome</keyword>
<evidence type="ECO:0000313" key="2">
    <source>
        <dbReference type="Proteomes" id="UP000000271"/>
    </source>
</evidence>
<dbReference type="HOGENOM" id="CLU_208902_0_0_9"/>
<organism evidence="1 2">
    <name type="scientific">Bacillus selenitireducens (strain ATCC 700615 / DSM 15326 / MLS10)</name>
    <dbReference type="NCBI Taxonomy" id="439292"/>
    <lineage>
        <taxon>Bacteria</taxon>
        <taxon>Bacillati</taxon>
        <taxon>Bacillota</taxon>
        <taxon>Bacilli</taxon>
        <taxon>Bacillales</taxon>
        <taxon>Bacillaceae</taxon>
        <taxon>Salisediminibacterium</taxon>
    </lineage>
</organism>
<dbReference type="Proteomes" id="UP000000271">
    <property type="component" value="Chromosome"/>
</dbReference>
<accession>D6Y191</accession>
<dbReference type="EMBL" id="CP001791">
    <property type="protein sequence ID" value="ADH98695.1"/>
    <property type="molecule type" value="Genomic_DNA"/>
</dbReference>
<dbReference type="Gene3D" id="6.20.20.10">
    <property type="match status" value="1"/>
</dbReference>
<dbReference type="InterPro" id="IPR035272">
    <property type="entry name" value="DUF5351"/>
</dbReference>